<comment type="caution">
    <text evidence="1">The sequence shown here is derived from an EMBL/GenBank/DDBJ whole genome shotgun (WGS) entry which is preliminary data.</text>
</comment>
<accession>A0A9Q2XPJ7</accession>
<name>A0A9Q2XPJ7_9PSED</name>
<proteinExistence type="predicted"/>
<dbReference type="Proteomes" id="UP001106592">
    <property type="component" value="Unassembled WGS sequence"/>
</dbReference>
<reference evidence="1" key="2">
    <citation type="journal article" date="2023" name="Plant Pathol.">
        <title>Dismantling and reorganizing Pseudomonas marginalis sensu#lato.</title>
        <authorList>
            <person name="Sawada H."/>
            <person name="Fujikawa T."/>
            <person name="Satou M."/>
        </authorList>
    </citation>
    <scope>NUCLEOTIDE SEQUENCE</scope>
    <source>
        <strain evidence="1">MAFF 301350</strain>
    </source>
</reference>
<dbReference type="EMBL" id="JAHTBI010000106">
    <property type="protein sequence ID" value="MBV6290019.1"/>
    <property type="molecule type" value="Genomic_DNA"/>
</dbReference>
<reference evidence="1" key="1">
    <citation type="journal article" date="2022" name="Int. J. Syst. Evol. Microbiol.">
        <title>Pseudomonas aegrilactucae sp. nov. and Pseudomonas morbosilactucae sp. nov., pathogens causing bacterial rot of lettuce in Japan.</title>
        <authorList>
            <person name="Sawada H."/>
            <person name="Fujikawa T."/>
            <person name="Satou M."/>
        </authorList>
    </citation>
    <scope>NUCLEOTIDE SEQUENCE</scope>
    <source>
        <strain evidence="1">MAFF 301350</strain>
    </source>
</reference>
<protein>
    <submittedName>
        <fullName evidence="1">Uncharacterized protein</fullName>
    </submittedName>
</protein>
<dbReference type="AlphaFoldDB" id="A0A9Q2XPJ7"/>
<organism evidence="1 2">
    <name type="scientific">Pseudomonas aegrilactucae</name>
    <dbReference type="NCBI Taxonomy" id="2854028"/>
    <lineage>
        <taxon>Bacteria</taxon>
        <taxon>Pseudomonadati</taxon>
        <taxon>Pseudomonadota</taxon>
        <taxon>Gammaproteobacteria</taxon>
        <taxon>Pseudomonadales</taxon>
        <taxon>Pseudomonadaceae</taxon>
        <taxon>Pseudomonas</taxon>
    </lineage>
</organism>
<dbReference type="RefSeq" id="WP_217978030.1">
    <property type="nucleotide sequence ID" value="NZ_JAHTBI010000106.1"/>
</dbReference>
<sequence>MSGGLTSYPRTGGGGGAHGAQIDALIKLLLIPGGQPLQAEADRLIQLLQHAVGTMPPQSVVIYGKRARDALFVARLNGALALARHLQAMELCAQAWKSIHSLDSTALKGRSDAAKQKLILHAAQGGTIQELRAIKEEIGLIAWLYETSALLGEDLAGGIVAQSGTYPGSRYVGATDTFGALAYLECAGAYNVNVVVRVAIPGASQPLLVVGEAKGGKSGFGVVKTSKLIRQMGHIAPTVSQNEIMYAPSRALYMQKAMRKWKSGTAPAHVAARQQAGKLIMDAYRSLSLCYVTARGDAAVNSPIKTSRVNAECR</sequence>
<gene>
    <name evidence="1" type="ORF">KUO17_23830</name>
</gene>
<evidence type="ECO:0000313" key="2">
    <source>
        <dbReference type="Proteomes" id="UP001106592"/>
    </source>
</evidence>
<keyword evidence="2" id="KW-1185">Reference proteome</keyword>
<evidence type="ECO:0000313" key="1">
    <source>
        <dbReference type="EMBL" id="MBV6290019.1"/>
    </source>
</evidence>